<dbReference type="InterPro" id="IPR011611">
    <property type="entry name" value="PfkB_dom"/>
</dbReference>
<dbReference type="Pfam" id="PF00294">
    <property type="entry name" value="PfkB"/>
    <property type="match status" value="1"/>
</dbReference>
<comment type="similarity">
    <text evidence="1">Belongs to the carbohydrate kinase PfkB family.</text>
</comment>
<dbReference type="EMBL" id="CP061169">
    <property type="protein sequence ID" value="QPZ39018.1"/>
    <property type="molecule type" value="Genomic_DNA"/>
</dbReference>
<evidence type="ECO:0000256" key="1">
    <source>
        <dbReference type="ARBA" id="ARBA00010688"/>
    </source>
</evidence>
<dbReference type="InterPro" id="IPR050306">
    <property type="entry name" value="PfkB_Carbo_kinase"/>
</dbReference>
<dbReference type="InterPro" id="IPR029056">
    <property type="entry name" value="Ribokinase-like"/>
</dbReference>
<dbReference type="PANTHER" id="PTHR43085:SF57">
    <property type="entry name" value="CARBOHYDRATE KINASE PFKB DOMAIN-CONTAINING PROTEIN"/>
    <property type="match status" value="1"/>
</dbReference>
<keyword evidence="6" id="KW-1185">Reference proteome</keyword>
<evidence type="ECO:0000259" key="4">
    <source>
        <dbReference type="Pfam" id="PF00294"/>
    </source>
</evidence>
<protein>
    <recommendedName>
        <fullName evidence="4">Carbohydrate kinase PfkB domain-containing protein</fullName>
    </recommendedName>
</protein>
<evidence type="ECO:0000313" key="5">
    <source>
        <dbReference type="EMBL" id="QPZ39018.1"/>
    </source>
</evidence>
<proteinExistence type="inferred from homology"/>
<dbReference type="Gene3D" id="3.40.1190.20">
    <property type="match status" value="1"/>
</dbReference>
<organism evidence="5 6">
    <name type="scientific">Paramicrobacterium chengjingii</name>
    <dbReference type="NCBI Taxonomy" id="2769067"/>
    <lineage>
        <taxon>Bacteria</taxon>
        <taxon>Bacillati</taxon>
        <taxon>Actinomycetota</taxon>
        <taxon>Actinomycetes</taxon>
        <taxon>Micrococcales</taxon>
        <taxon>Microbacteriaceae</taxon>
        <taxon>Paramicrobacterium</taxon>
    </lineage>
</organism>
<feature type="domain" description="Carbohydrate kinase PfkB" evidence="4">
    <location>
        <begin position="21"/>
        <end position="293"/>
    </location>
</feature>
<sequence>MTDMRPSSAPVAVIGDALIDELRDPSGTRDFVGGAALNVAVGLARLGVQTTLIAMIGDDADGARIAEFLDQHGVGFVRTIGPNGTSRAISDRRAGEPRYVFNDAAQKRAIDFGPEAQQAIDEAPYTLVSCFPFDDLDQVDQLTASVPHDRRRLIVDPNPRSGMLHSRERFVQGFEAVTGFCELIKVGDDDARILYGAGLDELVSRLADAGVPHVVGTAGRDGAFVRSRSEIVRRPVADLPGDVIDTMGAGDAVLASVVESLVAAGEPDSDAAWGVVLDRAMRVAAATCRHEGALLRVP</sequence>
<gene>
    <name evidence="5" type="ORF">HCR76_02665</name>
</gene>
<dbReference type="SUPFAM" id="SSF53613">
    <property type="entry name" value="Ribokinase-like"/>
    <property type="match status" value="1"/>
</dbReference>
<dbReference type="Proteomes" id="UP000662814">
    <property type="component" value="Chromosome"/>
</dbReference>
<keyword evidence="3" id="KW-0418">Kinase</keyword>
<evidence type="ECO:0000313" key="6">
    <source>
        <dbReference type="Proteomes" id="UP000662814"/>
    </source>
</evidence>
<name>A0ABX6YJR5_9MICO</name>
<evidence type="ECO:0000256" key="2">
    <source>
        <dbReference type="ARBA" id="ARBA00022679"/>
    </source>
</evidence>
<dbReference type="PROSITE" id="PS00583">
    <property type="entry name" value="PFKB_KINASES_1"/>
    <property type="match status" value="1"/>
</dbReference>
<accession>A0ABX6YJR5</accession>
<dbReference type="InterPro" id="IPR002173">
    <property type="entry name" value="Carboh/pur_kinase_PfkB_CS"/>
</dbReference>
<reference evidence="5 6" key="1">
    <citation type="submission" date="2020-12" db="EMBL/GenBank/DDBJ databases">
        <title>Microbacterium sp. HY060.</title>
        <authorList>
            <person name="Zhou J."/>
        </authorList>
    </citation>
    <scope>NUCLEOTIDE SEQUENCE [LARGE SCALE GENOMIC DNA]</scope>
    <source>
        <strain evidence="5 6">HY60</strain>
    </source>
</reference>
<evidence type="ECO:0000256" key="3">
    <source>
        <dbReference type="ARBA" id="ARBA00022777"/>
    </source>
</evidence>
<keyword evidence="2" id="KW-0808">Transferase</keyword>
<dbReference type="PANTHER" id="PTHR43085">
    <property type="entry name" value="HEXOKINASE FAMILY MEMBER"/>
    <property type="match status" value="1"/>
</dbReference>